<comment type="caution">
    <text evidence="2">The sequence shown here is derived from an EMBL/GenBank/DDBJ whole genome shotgun (WGS) entry which is preliminary data.</text>
</comment>
<feature type="transmembrane region" description="Helical" evidence="1">
    <location>
        <begin position="111"/>
        <end position="130"/>
    </location>
</feature>
<keyword evidence="1" id="KW-0812">Transmembrane</keyword>
<protein>
    <submittedName>
        <fullName evidence="2">Uncharacterized protein</fullName>
    </submittedName>
</protein>
<sequence>MKLAAASTGKSYGGGMRLATIRSVSLPGARAFQSSLVSIFVMAAVILGLLAMHTAGADHFDSPVAAVAGTHESPRAASADASDLIAGPLVASTAAVVLIAASSVIDCDESCVQGALSCMVVIMSCVMLVVRALTASLAKRPALSRQLLDAGARLNLTARHVSSRFVNPDLTALSISRT</sequence>
<name>A0A7Z0EC51_9MICO</name>
<dbReference type="EMBL" id="JACCFM010000001">
    <property type="protein sequence ID" value="NYJ18926.1"/>
    <property type="molecule type" value="Genomic_DNA"/>
</dbReference>
<feature type="transmembrane region" description="Helical" evidence="1">
    <location>
        <begin position="31"/>
        <end position="52"/>
    </location>
</feature>
<keyword evidence="1" id="KW-0472">Membrane</keyword>
<gene>
    <name evidence="2" type="ORF">HNR05_000717</name>
</gene>
<organism evidence="2 3">
    <name type="scientific">Glaciibacter psychrotolerans</name>
    <dbReference type="NCBI Taxonomy" id="670054"/>
    <lineage>
        <taxon>Bacteria</taxon>
        <taxon>Bacillati</taxon>
        <taxon>Actinomycetota</taxon>
        <taxon>Actinomycetes</taxon>
        <taxon>Micrococcales</taxon>
        <taxon>Microbacteriaceae</taxon>
        <taxon>Glaciibacter</taxon>
    </lineage>
</organism>
<accession>A0A7Z0EC51</accession>
<evidence type="ECO:0000313" key="3">
    <source>
        <dbReference type="Proteomes" id="UP000537260"/>
    </source>
</evidence>
<reference evidence="2 3" key="1">
    <citation type="submission" date="2020-07" db="EMBL/GenBank/DDBJ databases">
        <title>Sequencing the genomes of 1000 actinobacteria strains.</title>
        <authorList>
            <person name="Klenk H.-P."/>
        </authorList>
    </citation>
    <scope>NUCLEOTIDE SEQUENCE [LARGE SCALE GENOMIC DNA]</scope>
    <source>
        <strain evidence="2 3">LI1</strain>
    </source>
</reference>
<dbReference type="AlphaFoldDB" id="A0A7Z0EC51"/>
<keyword evidence="3" id="KW-1185">Reference proteome</keyword>
<keyword evidence="1" id="KW-1133">Transmembrane helix</keyword>
<proteinExistence type="predicted"/>
<feature type="transmembrane region" description="Helical" evidence="1">
    <location>
        <begin position="84"/>
        <end position="105"/>
    </location>
</feature>
<evidence type="ECO:0000313" key="2">
    <source>
        <dbReference type="EMBL" id="NYJ18926.1"/>
    </source>
</evidence>
<dbReference type="Proteomes" id="UP000537260">
    <property type="component" value="Unassembled WGS sequence"/>
</dbReference>
<evidence type="ECO:0000256" key="1">
    <source>
        <dbReference type="SAM" id="Phobius"/>
    </source>
</evidence>